<evidence type="ECO:0000313" key="9">
    <source>
        <dbReference type="Proteomes" id="UP000324233"/>
    </source>
</evidence>
<keyword evidence="4 5" id="KW-0472">Membrane</keyword>
<dbReference type="Gene3D" id="1.20.1560.10">
    <property type="entry name" value="ABC transporter type 1, transmembrane domain"/>
    <property type="match status" value="1"/>
</dbReference>
<evidence type="ECO:0000313" key="8">
    <source>
        <dbReference type="EMBL" id="QEH37118.1"/>
    </source>
</evidence>
<dbReference type="EMBL" id="CP042997">
    <property type="protein sequence ID" value="QEH37118.1"/>
    <property type="molecule type" value="Genomic_DNA"/>
</dbReference>
<dbReference type="AlphaFoldDB" id="A0A5B9W938"/>
<dbReference type="Proteomes" id="UP000324233">
    <property type="component" value="Chromosome"/>
</dbReference>
<dbReference type="PROSITE" id="PS50929">
    <property type="entry name" value="ABC_TM1F"/>
    <property type="match status" value="1"/>
</dbReference>
<name>A0A5B9W938_9BACT</name>
<evidence type="ECO:0000256" key="1">
    <source>
        <dbReference type="ARBA" id="ARBA00004651"/>
    </source>
</evidence>
<evidence type="ECO:0000256" key="5">
    <source>
        <dbReference type="SAM" id="Phobius"/>
    </source>
</evidence>
<dbReference type="InterPro" id="IPR003439">
    <property type="entry name" value="ABC_transporter-like_ATP-bd"/>
</dbReference>
<evidence type="ECO:0000256" key="2">
    <source>
        <dbReference type="ARBA" id="ARBA00022692"/>
    </source>
</evidence>
<feature type="transmembrane region" description="Helical" evidence="5">
    <location>
        <begin position="316"/>
        <end position="335"/>
    </location>
</feature>
<dbReference type="GO" id="GO:0005524">
    <property type="term" value="F:ATP binding"/>
    <property type="evidence" value="ECO:0007669"/>
    <property type="project" value="UniProtKB-KW"/>
</dbReference>
<feature type="domain" description="ABC transmembrane type-1" evidence="7">
    <location>
        <begin position="104"/>
        <end position="361"/>
    </location>
</feature>
<feature type="transmembrane region" description="Helical" evidence="5">
    <location>
        <begin position="211"/>
        <end position="240"/>
    </location>
</feature>
<keyword evidence="9" id="KW-1185">Reference proteome</keyword>
<protein>
    <submittedName>
        <fullName evidence="8">Multidrug export ATP-binding/permease protein</fullName>
        <ecNumber evidence="8">3.6.3.-</ecNumber>
    </submittedName>
</protein>
<evidence type="ECO:0000259" key="6">
    <source>
        <dbReference type="PROSITE" id="PS50893"/>
    </source>
</evidence>
<dbReference type="InterPro" id="IPR011527">
    <property type="entry name" value="ABC1_TM_dom"/>
</dbReference>
<reference evidence="8 9" key="1">
    <citation type="submission" date="2019-08" db="EMBL/GenBank/DDBJ databases">
        <title>Deep-cultivation of Planctomycetes and their phenomic and genomic characterization uncovers novel biology.</title>
        <authorList>
            <person name="Wiegand S."/>
            <person name="Jogler M."/>
            <person name="Boedeker C."/>
            <person name="Pinto D."/>
            <person name="Vollmers J."/>
            <person name="Rivas-Marin E."/>
            <person name="Kohn T."/>
            <person name="Peeters S.H."/>
            <person name="Heuer A."/>
            <person name="Rast P."/>
            <person name="Oberbeckmann S."/>
            <person name="Bunk B."/>
            <person name="Jeske O."/>
            <person name="Meyerdierks A."/>
            <person name="Storesund J.E."/>
            <person name="Kallscheuer N."/>
            <person name="Luecker S."/>
            <person name="Lage O.M."/>
            <person name="Pohl T."/>
            <person name="Merkel B.J."/>
            <person name="Hornburger P."/>
            <person name="Mueller R.-W."/>
            <person name="Bruemmer F."/>
            <person name="Labrenz M."/>
            <person name="Spormann A.M."/>
            <person name="Op den Camp H."/>
            <person name="Overmann J."/>
            <person name="Amann R."/>
            <person name="Jetten M.S.M."/>
            <person name="Mascher T."/>
            <person name="Medema M.H."/>
            <person name="Devos D.P."/>
            <person name="Kaster A.-K."/>
            <person name="Ovreas L."/>
            <person name="Rohde M."/>
            <person name="Galperin M.Y."/>
            <person name="Jogler C."/>
        </authorList>
    </citation>
    <scope>NUCLEOTIDE SEQUENCE [LARGE SCALE GENOMIC DNA]</scope>
    <source>
        <strain evidence="8 9">OJF2</strain>
    </source>
</reference>
<accession>A0A5B9W938</accession>
<evidence type="ECO:0000256" key="3">
    <source>
        <dbReference type="ARBA" id="ARBA00022989"/>
    </source>
</evidence>
<comment type="subcellular location">
    <subcellularLocation>
        <location evidence="1">Cell membrane</location>
        <topology evidence="1">Multi-pass membrane protein</topology>
    </subcellularLocation>
</comment>
<dbReference type="PANTHER" id="PTHR24221">
    <property type="entry name" value="ATP-BINDING CASSETTE SUB-FAMILY B"/>
    <property type="match status" value="1"/>
</dbReference>
<dbReference type="InterPro" id="IPR027417">
    <property type="entry name" value="P-loop_NTPase"/>
</dbReference>
<dbReference type="SUPFAM" id="SSF52540">
    <property type="entry name" value="P-loop containing nucleoside triphosphate hydrolases"/>
    <property type="match status" value="1"/>
</dbReference>
<feature type="domain" description="ABC transporter" evidence="6">
    <location>
        <begin position="405"/>
        <end position="639"/>
    </location>
</feature>
<dbReference type="Pfam" id="PF00005">
    <property type="entry name" value="ABC_tran"/>
    <property type="match status" value="1"/>
</dbReference>
<dbReference type="EC" id="3.6.3.-" evidence="8"/>
<dbReference type="RefSeq" id="WP_148596720.1">
    <property type="nucleotide sequence ID" value="NZ_CP042997.1"/>
</dbReference>
<gene>
    <name evidence="8" type="ORF">OJF2_57050</name>
</gene>
<feature type="transmembrane region" description="Helical" evidence="5">
    <location>
        <begin position="121"/>
        <end position="141"/>
    </location>
</feature>
<dbReference type="Gene3D" id="3.40.50.300">
    <property type="entry name" value="P-loop containing nucleotide triphosphate hydrolases"/>
    <property type="match status" value="1"/>
</dbReference>
<keyword evidence="8" id="KW-0547">Nucleotide-binding</keyword>
<dbReference type="PROSITE" id="PS50893">
    <property type="entry name" value="ABC_TRANSPORTER_2"/>
    <property type="match status" value="1"/>
</dbReference>
<dbReference type="PANTHER" id="PTHR24221:SF654">
    <property type="entry name" value="ATP-BINDING CASSETTE SUB-FAMILY B MEMBER 6"/>
    <property type="match status" value="1"/>
</dbReference>
<dbReference type="OrthoDB" id="9762778at2"/>
<evidence type="ECO:0000259" key="7">
    <source>
        <dbReference type="PROSITE" id="PS50929"/>
    </source>
</evidence>
<evidence type="ECO:0000256" key="4">
    <source>
        <dbReference type="ARBA" id="ARBA00023136"/>
    </source>
</evidence>
<dbReference type="GO" id="GO:0005886">
    <property type="term" value="C:plasma membrane"/>
    <property type="evidence" value="ECO:0007669"/>
    <property type="project" value="UniProtKB-SubCell"/>
</dbReference>
<sequence>MNADAYRRARALVGPGRDGPVGRILGAVQSVLLLGLLVIACLFIALMASRGEARFPAAQEAELPSWVAHLGTGDGLFVRFRNTGIFPLVANNLLSRNPVHRLGARVLDRISGAIPPLRNNLGALATLLAVGLLFLLAITFLTQWRRRAMSRAATDLATTLRRQIHRQMYRLGDSSLPTEGIGPVVNIWTREVNDVREAYLADLNITPRTQILAAGLILIALFASPILTLFLGSLGLLVWITSRVLNRDARLAHDAALRDVSVQLCLLHEDLGLLRTVRIHGLESYDRQRFDEHLDRFRQADAERIATEPRMNPTTVLLYGSAVVIALGLLGYNILIRDHISIGTMLVLMASLAGLAVPISRWLKLRDLITQANRSASGIFEFLERSPELHQNVGAHFLAAVREQVSLRDLSLRSRTGKTLLSSVQVDFPAGMRTGILSLDEDSRLAMACLIPRLIDPQSGRILIDGHDLRDVTLESIRAQVGTVLQSDLVFTDSVLVNIGMGDPVNGLPRVIEAAKLAHAHHFILDLPHGYDTIIGPLGHYLKPDEQFRIALARTYLHDASVLIVEEPTVPVDEETQLLIDDTLARLAEGRTLILLPNRLSTIRSCDQLIVLHDGKVEDVGSPAQLEAESKIYRHLIYEKFNEFAGGEIASGHLGLNV</sequence>
<keyword evidence="2 5" id="KW-0812">Transmembrane</keyword>
<dbReference type="InterPro" id="IPR036640">
    <property type="entry name" value="ABC1_TM_sf"/>
</dbReference>
<keyword evidence="8" id="KW-0067">ATP-binding</keyword>
<dbReference type="GO" id="GO:0034040">
    <property type="term" value="F:ATPase-coupled lipid transmembrane transporter activity"/>
    <property type="evidence" value="ECO:0007669"/>
    <property type="project" value="TreeGrafter"/>
</dbReference>
<dbReference type="KEGG" id="agv:OJF2_57050"/>
<feature type="transmembrane region" description="Helical" evidence="5">
    <location>
        <begin position="21"/>
        <end position="46"/>
    </location>
</feature>
<proteinExistence type="predicted"/>
<dbReference type="SUPFAM" id="SSF90123">
    <property type="entry name" value="ABC transporter transmembrane region"/>
    <property type="match status" value="1"/>
</dbReference>
<keyword evidence="8" id="KW-0378">Hydrolase</keyword>
<dbReference type="Pfam" id="PF00664">
    <property type="entry name" value="ABC_membrane"/>
    <property type="match status" value="1"/>
</dbReference>
<keyword evidence="3 5" id="KW-1133">Transmembrane helix</keyword>
<dbReference type="GO" id="GO:0016887">
    <property type="term" value="F:ATP hydrolysis activity"/>
    <property type="evidence" value="ECO:0007669"/>
    <property type="project" value="InterPro"/>
</dbReference>
<dbReference type="GO" id="GO:0140359">
    <property type="term" value="F:ABC-type transporter activity"/>
    <property type="evidence" value="ECO:0007669"/>
    <property type="project" value="InterPro"/>
</dbReference>
<organism evidence="8 9">
    <name type="scientific">Aquisphaera giovannonii</name>
    <dbReference type="NCBI Taxonomy" id="406548"/>
    <lineage>
        <taxon>Bacteria</taxon>
        <taxon>Pseudomonadati</taxon>
        <taxon>Planctomycetota</taxon>
        <taxon>Planctomycetia</taxon>
        <taxon>Isosphaerales</taxon>
        <taxon>Isosphaeraceae</taxon>
        <taxon>Aquisphaera</taxon>
    </lineage>
</organism>
<feature type="transmembrane region" description="Helical" evidence="5">
    <location>
        <begin position="342"/>
        <end position="363"/>
    </location>
</feature>
<dbReference type="InterPro" id="IPR039421">
    <property type="entry name" value="Type_1_exporter"/>
</dbReference>